<dbReference type="OrthoDB" id="6124312at2759"/>
<dbReference type="Gene3D" id="3.40.1620.60">
    <property type="match status" value="1"/>
</dbReference>
<dbReference type="InterPro" id="IPR001590">
    <property type="entry name" value="Peptidase_M12B"/>
</dbReference>
<dbReference type="PROSITE" id="PS50215">
    <property type="entry name" value="ADAM_MEPRO"/>
    <property type="match status" value="1"/>
</dbReference>
<feature type="domain" description="Peptidase M12B" evidence="3">
    <location>
        <begin position="29"/>
        <end position="247"/>
    </location>
</feature>
<sequence length="462" mass="51343">MSRMKKESCFVFALCVCSTLFHLAQAQLYVAEGYFVVEDETVQKYVRDIPGSASPATKRAQAITELNKDIVYILTEVNTLLGSLAMYGVNVEVRIKKLDILSSNIIPSSALLPGTENVAPSENAMATFENWLATQNSYNTIQYDFAYFWTGYDLRGDTDEEGRTHTGTICNSPYDISMSEFDRTYITALVTAQQISQLLGSQHAGVYSSGENRWLFSSAVAGDIKTKLTTLSPNCLLVTSATSTKPFVEVYEYDGHILNPDITCQRRLNFSSSYMCTGWHLYHDLATGGDRVCSTIYCNEKDTTYCSQVVTPEGMICESGKRCRHGSCVVDIHTPTNIDPMCVFGDQSKISIGNFTGTCHEYIRMFSARVCYDSFIDQVCCMSCKGHHTGRTGCEYGDRNDNCHAYSSSICSDAQNQYACCDFCSVVVGKRVIEKPKTFHIGQGLRVANLSRVEPTEEITKK</sequence>
<evidence type="ECO:0000256" key="1">
    <source>
        <dbReference type="PROSITE-ProRule" id="PRU00276"/>
    </source>
</evidence>
<accession>A0A2C9LXS4</accession>
<dbReference type="GO" id="GO:0006508">
    <property type="term" value="P:proteolysis"/>
    <property type="evidence" value="ECO:0007669"/>
    <property type="project" value="InterPro"/>
</dbReference>
<name>A0A2C9LXS4_BIOGL</name>
<organism evidence="4 5">
    <name type="scientific">Biomphalaria glabrata</name>
    <name type="common">Bloodfluke planorb</name>
    <name type="synonym">Freshwater snail</name>
    <dbReference type="NCBI Taxonomy" id="6526"/>
    <lineage>
        <taxon>Eukaryota</taxon>
        <taxon>Metazoa</taxon>
        <taxon>Spiralia</taxon>
        <taxon>Lophotrochozoa</taxon>
        <taxon>Mollusca</taxon>
        <taxon>Gastropoda</taxon>
        <taxon>Heterobranchia</taxon>
        <taxon>Euthyneura</taxon>
        <taxon>Panpulmonata</taxon>
        <taxon>Hygrophila</taxon>
        <taxon>Lymnaeoidea</taxon>
        <taxon>Planorbidae</taxon>
        <taxon>Biomphalaria</taxon>
    </lineage>
</organism>
<dbReference type="VEuPathDB" id="VectorBase:BGLB036205"/>
<feature type="chain" id="PRO_5013084428" description="Peptidase M12B domain-containing protein" evidence="2">
    <location>
        <begin position="27"/>
        <end position="462"/>
    </location>
</feature>
<proteinExistence type="predicted"/>
<dbReference type="RefSeq" id="XP_013072912.2">
    <property type="nucleotide sequence ID" value="XM_013217458.2"/>
</dbReference>
<protein>
    <recommendedName>
        <fullName evidence="3">Peptidase M12B domain-containing protein</fullName>
    </recommendedName>
</protein>
<evidence type="ECO:0000313" key="5">
    <source>
        <dbReference type="Proteomes" id="UP000076420"/>
    </source>
</evidence>
<dbReference type="AlphaFoldDB" id="A0A2C9LXS4"/>
<evidence type="ECO:0000259" key="3">
    <source>
        <dbReference type="PROSITE" id="PS50215"/>
    </source>
</evidence>
<dbReference type="GO" id="GO:0004222">
    <property type="term" value="F:metalloendopeptidase activity"/>
    <property type="evidence" value="ECO:0007669"/>
    <property type="project" value="InterPro"/>
</dbReference>
<dbReference type="EnsemblMetazoa" id="BGLB036205-RA">
    <property type="protein sequence ID" value="BGLB036205-PA"/>
    <property type="gene ID" value="BGLB036205"/>
</dbReference>
<dbReference type="Proteomes" id="UP000076420">
    <property type="component" value="Unassembled WGS sequence"/>
</dbReference>
<gene>
    <name evidence="4" type="primary">106059779</name>
</gene>
<dbReference type="Gene3D" id="3.40.390.10">
    <property type="entry name" value="Collagenase (Catalytic Domain)"/>
    <property type="match status" value="1"/>
</dbReference>
<keyword evidence="2" id="KW-0732">Signal</keyword>
<comment type="caution">
    <text evidence="1">Lacks conserved residue(s) required for the propagation of feature annotation.</text>
</comment>
<evidence type="ECO:0000313" key="4">
    <source>
        <dbReference type="EnsemblMetazoa" id="BGLB036205-PA"/>
    </source>
</evidence>
<feature type="signal peptide" evidence="2">
    <location>
        <begin position="1"/>
        <end position="26"/>
    </location>
</feature>
<dbReference type="SUPFAM" id="SSF55486">
    <property type="entry name" value="Metalloproteases ('zincins'), catalytic domain"/>
    <property type="match status" value="1"/>
</dbReference>
<dbReference type="InterPro" id="IPR024079">
    <property type="entry name" value="MetalloPept_cat_dom_sf"/>
</dbReference>
<evidence type="ECO:0000256" key="2">
    <source>
        <dbReference type="SAM" id="SignalP"/>
    </source>
</evidence>
<dbReference type="VEuPathDB" id="VectorBase:BGLAX_027224"/>
<reference evidence="4" key="1">
    <citation type="submission" date="2020-05" db="UniProtKB">
        <authorList>
            <consortium name="EnsemblMetazoa"/>
        </authorList>
    </citation>
    <scope>IDENTIFICATION</scope>
    <source>
        <strain evidence="4">BB02</strain>
    </source>
</reference>
<dbReference type="KEGG" id="bgt:106059779"/>